<name>A0A3D5N744_9PROT</name>
<dbReference type="Proteomes" id="UP000264179">
    <property type="component" value="Unassembled WGS sequence"/>
</dbReference>
<organism evidence="5 6">
    <name type="scientific">Thalassospira lucentensis</name>
    <dbReference type="NCBI Taxonomy" id="168935"/>
    <lineage>
        <taxon>Bacteria</taxon>
        <taxon>Pseudomonadati</taxon>
        <taxon>Pseudomonadota</taxon>
        <taxon>Alphaproteobacteria</taxon>
        <taxon>Rhodospirillales</taxon>
        <taxon>Thalassospiraceae</taxon>
        <taxon>Thalassospira</taxon>
    </lineage>
</organism>
<accession>A0A3D5N744</accession>
<dbReference type="EMBL" id="DPOP01000041">
    <property type="protein sequence ID" value="HCW66458.1"/>
    <property type="molecule type" value="Genomic_DNA"/>
</dbReference>
<evidence type="ECO:0000256" key="3">
    <source>
        <dbReference type="ARBA" id="ARBA00023163"/>
    </source>
</evidence>
<dbReference type="SUPFAM" id="SSF46689">
    <property type="entry name" value="Homeodomain-like"/>
    <property type="match status" value="1"/>
</dbReference>
<dbReference type="PROSITE" id="PS01124">
    <property type="entry name" value="HTH_ARAC_FAMILY_2"/>
    <property type="match status" value="1"/>
</dbReference>
<evidence type="ECO:0000313" key="6">
    <source>
        <dbReference type="Proteomes" id="UP000264179"/>
    </source>
</evidence>
<keyword evidence="1" id="KW-0805">Transcription regulation</keyword>
<evidence type="ECO:0000256" key="1">
    <source>
        <dbReference type="ARBA" id="ARBA00023015"/>
    </source>
</evidence>
<evidence type="ECO:0000313" key="5">
    <source>
        <dbReference type="EMBL" id="HCW66458.1"/>
    </source>
</evidence>
<reference evidence="5 6" key="1">
    <citation type="journal article" date="2018" name="Nat. Biotechnol.">
        <title>A standardized bacterial taxonomy based on genome phylogeny substantially revises the tree of life.</title>
        <authorList>
            <person name="Parks D.H."/>
            <person name="Chuvochina M."/>
            <person name="Waite D.W."/>
            <person name="Rinke C."/>
            <person name="Skarshewski A."/>
            <person name="Chaumeil P.A."/>
            <person name="Hugenholtz P."/>
        </authorList>
    </citation>
    <scope>NUCLEOTIDE SEQUENCE [LARGE SCALE GENOMIC DNA]</scope>
    <source>
        <strain evidence="5">UBA9881</strain>
    </source>
</reference>
<feature type="domain" description="HTH araC/xylS-type" evidence="4">
    <location>
        <begin position="1"/>
        <end position="56"/>
    </location>
</feature>
<evidence type="ECO:0000256" key="2">
    <source>
        <dbReference type="ARBA" id="ARBA00023125"/>
    </source>
</evidence>
<evidence type="ECO:0000259" key="4">
    <source>
        <dbReference type="PROSITE" id="PS01124"/>
    </source>
</evidence>
<keyword evidence="2" id="KW-0238">DNA-binding</keyword>
<protein>
    <submittedName>
        <fullName evidence="5">AraC family transcriptional regulator</fullName>
    </submittedName>
</protein>
<dbReference type="Gene3D" id="1.10.10.60">
    <property type="entry name" value="Homeodomain-like"/>
    <property type="match status" value="1"/>
</dbReference>
<dbReference type="STRING" id="168935.AUP42_04850"/>
<dbReference type="InterPro" id="IPR009057">
    <property type="entry name" value="Homeodomain-like_sf"/>
</dbReference>
<dbReference type="AlphaFoldDB" id="A0A3D5N744"/>
<comment type="caution">
    <text evidence="5">The sequence shown here is derived from an EMBL/GenBank/DDBJ whole genome shotgun (WGS) entry which is preliminary data.</text>
</comment>
<gene>
    <name evidence="5" type="ORF">DHR80_04445</name>
</gene>
<dbReference type="Pfam" id="PF12833">
    <property type="entry name" value="HTH_18"/>
    <property type="match status" value="1"/>
</dbReference>
<dbReference type="RefSeq" id="WP_277276704.1">
    <property type="nucleotide sequence ID" value="NZ_DPOP01000041.1"/>
</dbReference>
<sequence length="67" mass="7603">VSRYINKLRIEHACRELETGQNVTTAMLASGFNTKSNFNREFLRITGSTPTKWQSHSTVTQQTSISQ</sequence>
<dbReference type="PANTHER" id="PTHR43280:SF29">
    <property type="entry name" value="ARAC-FAMILY TRANSCRIPTIONAL REGULATOR"/>
    <property type="match status" value="1"/>
</dbReference>
<dbReference type="GO" id="GO:0003700">
    <property type="term" value="F:DNA-binding transcription factor activity"/>
    <property type="evidence" value="ECO:0007669"/>
    <property type="project" value="InterPro"/>
</dbReference>
<dbReference type="InterPro" id="IPR018060">
    <property type="entry name" value="HTH_AraC"/>
</dbReference>
<proteinExistence type="predicted"/>
<dbReference type="PANTHER" id="PTHR43280">
    <property type="entry name" value="ARAC-FAMILY TRANSCRIPTIONAL REGULATOR"/>
    <property type="match status" value="1"/>
</dbReference>
<dbReference type="GO" id="GO:0043565">
    <property type="term" value="F:sequence-specific DNA binding"/>
    <property type="evidence" value="ECO:0007669"/>
    <property type="project" value="InterPro"/>
</dbReference>
<keyword evidence="3" id="KW-0804">Transcription</keyword>
<feature type="non-terminal residue" evidence="5">
    <location>
        <position position="1"/>
    </location>
</feature>